<name>A0ABN0SQ80_9MICO</name>
<reference evidence="2 3" key="1">
    <citation type="submission" date="2024-01" db="EMBL/GenBank/DDBJ databases">
        <title>Characterization of antibiotic resistant novel bacterial strains and their environmental applications.</title>
        <authorList>
            <person name="Manzoor S."/>
            <person name="Abbas S."/>
            <person name="Arshad M."/>
            <person name="Ahmed I."/>
        </authorList>
    </citation>
    <scope>NUCLEOTIDE SEQUENCE [LARGE SCALE GENOMIC DNA]</scope>
    <source>
        <strain evidence="2 3">NCCP-602</strain>
    </source>
</reference>
<dbReference type="EMBL" id="BAAAAF010000011">
    <property type="protein sequence ID" value="GAA0036620.1"/>
    <property type="molecule type" value="Genomic_DNA"/>
</dbReference>
<feature type="compositionally biased region" description="Polar residues" evidence="1">
    <location>
        <begin position="168"/>
        <end position="178"/>
    </location>
</feature>
<comment type="caution">
    <text evidence="2">The sequence shown here is derived from an EMBL/GenBank/DDBJ whole genome shotgun (WGS) entry which is preliminary data.</text>
</comment>
<keyword evidence="3" id="KW-1185">Reference proteome</keyword>
<feature type="region of interest" description="Disordered" evidence="1">
    <location>
        <begin position="155"/>
        <end position="178"/>
    </location>
</feature>
<dbReference type="Proteomes" id="UP001498238">
    <property type="component" value="Unassembled WGS sequence"/>
</dbReference>
<gene>
    <name evidence="2" type="ORF">NCCP602_25810</name>
</gene>
<protein>
    <submittedName>
        <fullName evidence="2">Uncharacterized protein</fullName>
    </submittedName>
</protein>
<organism evidence="2 3">
    <name type="scientific">Brevibacterium metallidurans</name>
    <dbReference type="NCBI Taxonomy" id="1482676"/>
    <lineage>
        <taxon>Bacteria</taxon>
        <taxon>Bacillati</taxon>
        <taxon>Actinomycetota</taxon>
        <taxon>Actinomycetes</taxon>
        <taxon>Micrococcales</taxon>
        <taxon>Brevibacteriaceae</taxon>
        <taxon>Brevibacterium</taxon>
    </lineage>
</organism>
<feature type="region of interest" description="Disordered" evidence="1">
    <location>
        <begin position="1"/>
        <end position="30"/>
    </location>
</feature>
<evidence type="ECO:0000313" key="2">
    <source>
        <dbReference type="EMBL" id="GAA0036620.1"/>
    </source>
</evidence>
<feature type="region of interest" description="Disordered" evidence="1">
    <location>
        <begin position="75"/>
        <end position="96"/>
    </location>
</feature>
<proteinExistence type="predicted"/>
<sequence length="178" mass="18709">MAGIAEGEHQAHGQGRDAAGRDRRDRLTDVGLVEGRDDLTGGVDAFGDLEAVGAGDDRVGHDVLERVELLTRPGQAGDLDDVAEPAGADHRDPGTGALQCDVRRHRRFMTEEPQVSGVLIPAEGAHEPVDDGSFEVLRVGRDLVLGDLTVLVDDHDVGEGAPDVDSSALHTSVPSSVE</sequence>
<evidence type="ECO:0000313" key="3">
    <source>
        <dbReference type="Proteomes" id="UP001498238"/>
    </source>
</evidence>
<accession>A0ABN0SQ80</accession>
<evidence type="ECO:0000256" key="1">
    <source>
        <dbReference type="SAM" id="MobiDB-lite"/>
    </source>
</evidence>